<proteinExistence type="predicted"/>
<dbReference type="Gene3D" id="3.40.50.300">
    <property type="entry name" value="P-loop containing nucleotide triphosphate hydrolases"/>
    <property type="match status" value="2"/>
</dbReference>
<dbReference type="EMBL" id="CAIIXF020000002">
    <property type="protein sequence ID" value="CAH1777381.1"/>
    <property type="molecule type" value="Genomic_DNA"/>
</dbReference>
<evidence type="ECO:0000256" key="3">
    <source>
        <dbReference type="ARBA" id="ARBA00022840"/>
    </source>
</evidence>
<evidence type="ECO:0000256" key="2">
    <source>
        <dbReference type="ARBA" id="ARBA00022741"/>
    </source>
</evidence>
<dbReference type="GO" id="GO:0005524">
    <property type="term" value="F:ATP binding"/>
    <property type="evidence" value="ECO:0007669"/>
    <property type="project" value="UniProtKB-KW"/>
</dbReference>
<gene>
    <name evidence="5" type="ORF">OFUS_LOCUS4433</name>
</gene>
<comment type="caution">
    <text evidence="5">The sequence shown here is derived from an EMBL/GenBank/DDBJ whole genome shotgun (WGS) entry which is preliminary data.</text>
</comment>
<dbReference type="FunFam" id="3.40.50.300:FF:001602">
    <property type="entry name" value="Cell division cycle protein-like protein"/>
    <property type="match status" value="1"/>
</dbReference>
<sequence length="899" mass="97753">MPPKSKNRTEWGECVTCNKTVSFRDFDKHQVTCKGDGKREHGWFENGILFAEIFADSGNTGENIKLPLSTRKSLVFMSPSTMKLAGFSIGQPVVLNGGHVYTVWPCDTTPPAKIALAVEIQEKIGAPTIVTVESLPTPCEDANQLIVSCSCSEASAVEFQKYAIHSLVGAYVTIGSSLAIKYYGQNVSLVVQAIMGPASSEHTNNEAESQQLRDLSISSEQYLSGTISQYRDLSVSSEQTKSDLSSLDCNSGDVSLLSKSVENIDLNDSESVNNLTSTPSKCNNDSQSQRSDDRDLLVSTPKSSENMKSQFCTPNIKRTTSTGQKCNKFYKITSKTKLMLDGKEDGDADEDEVNADTGSVTLEDIGGLDAEIEMIRELIQLPLKHPHVFKSLGLSVPRGALLYGAPGSGKSSVIQALCNDLNIHSVIINAAYIWSKNPVESQSKLETAFTEAISKAPSIVCIDDVDAICSRKSSQNETDRRIVTCLVSLIEGLNKGKGAEVVVLGTTSKVEQVDPALRRPGKFDREIEIPVPNAIHRNQILSKMLRGVKHNVGTEECKMIADCTHGYVGSDLKSLCQEAGLLALKRHLGEVDVGGNYEGDVMLEVSDLKQAMKTVQPSAMREVAVHVPKVLWSDIGGQASLKQKLRQAVEWPLTHPEAFTRLGIQPPRGVLMYGPPGCSKTMIAKALATESGLNFLSIKGPELFSKWVGESERAVRELFRKARAAAPSIIFFDEIDALTSERGSAGGSNVSERVLAQLLTEIDGVESLKDVTIVAATNRPDMIDKALIRPGRIDRMVYVPLPNAETRNDIFQIRLRTMPLSDDVTIDHLVAGTEGYSGAEIVAVCHEAAMAAMEESMKADSVTKQHFQTALSLVKPRNTPDSMEVFTNFHKNSGLHSVK</sequence>
<keyword evidence="3" id="KW-0067">ATP-binding</keyword>
<evidence type="ECO:0000256" key="1">
    <source>
        <dbReference type="ARBA" id="ARBA00022737"/>
    </source>
</evidence>
<dbReference type="InterPro" id="IPR003593">
    <property type="entry name" value="AAA+_ATPase"/>
</dbReference>
<keyword evidence="1" id="KW-0677">Repeat</keyword>
<evidence type="ECO:0000256" key="4">
    <source>
        <dbReference type="SAM" id="MobiDB-lite"/>
    </source>
</evidence>
<dbReference type="OrthoDB" id="27435at2759"/>
<feature type="compositionally biased region" description="Polar residues" evidence="4">
    <location>
        <begin position="269"/>
        <end position="284"/>
    </location>
</feature>
<dbReference type="FunFam" id="1.10.8.60:FF:000069">
    <property type="entry name" value="spermatogenesis-associated protein 5 isoform X1"/>
    <property type="match status" value="1"/>
</dbReference>
<name>A0A8J1XLP0_OWEFU</name>
<dbReference type="FunFam" id="3.40.50.300:FF:000018">
    <property type="entry name" value="Cell division control 48"/>
    <property type="match status" value="1"/>
</dbReference>
<dbReference type="Proteomes" id="UP000749559">
    <property type="component" value="Unassembled WGS sequence"/>
</dbReference>
<dbReference type="GO" id="GO:0016887">
    <property type="term" value="F:ATP hydrolysis activity"/>
    <property type="evidence" value="ECO:0007669"/>
    <property type="project" value="InterPro"/>
</dbReference>
<accession>A0A8J1XLP0</accession>
<dbReference type="InterPro" id="IPR003960">
    <property type="entry name" value="ATPase_AAA_CS"/>
</dbReference>
<dbReference type="Gene3D" id="1.10.8.60">
    <property type="match status" value="2"/>
</dbReference>
<keyword evidence="2" id="KW-0547">Nucleotide-binding</keyword>
<dbReference type="SMART" id="SM00382">
    <property type="entry name" value="AAA"/>
    <property type="match status" value="2"/>
</dbReference>
<dbReference type="Pfam" id="PF17862">
    <property type="entry name" value="AAA_lid_3"/>
    <property type="match status" value="2"/>
</dbReference>
<dbReference type="SUPFAM" id="SSF52540">
    <property type="entry name" value="P-loop containing nucleoside triphosphate hydrolases"/>
    <property type="match status" value="2"/>
</dbReference>
<protein>
    <submittedName>
        <fullName evidence="5">Uncharacterized protein</fullName>
    </submittedName>
</protein>
<dbReference type="PANTHER" id="PTHR23077">
    <property type="entry name" value="AAA-FAMILY ATPASE"/>
    <property type="match status" value="1"/>
</dbReference>
<dbReference type="InterPro" id="IPR027417">
    <property type="entry name" value="P-loop_NTPase"/>
</dbReference>
<dbReference type="InterPro" id="IPR050168">
    <property type="entry name" value="AAA_ATPase_domain"/>
</dbReference>
<feature type="region of interest" description="Disordered" evidence="4">
    <location>
        <begin position="268"/>
        <end position="316"/>
    </location>
</feature>
<dbReference type="CDD" id="cd19511">
    <property type="entry name" value="RecA-like_CDC48_r2-like"/>
    <property type="match status" value="1"/>
</dbReference>
<evidence type="ECO:0000313" key="5">
    <source>
        <dbReference type="EMBL" id="CAH1777381.1"/>
    </source>
</evidence>
<reference evidence="5" key="1">
    <citation type="submission" date="2022-03" db="EMBL/GenBank/DDBJ databases">
        <authorList>
            <person name="Martin C."/>
        </authorList>
    </citation>
    <scope>NUCLEOTIDE SEQUENCE</scope>
</reference>
<dbReference type="GO" id="GO:0005737">
    <property type="term" value="C:cytoplasm"/>
    <property type="evidence" value="ECO:0007669"/>
    <property type="project" value="TreeGrafter"/>
</dbReference>
<dbReference type="PROSITE" id="PS00674">
    <property type="entry name" value="AAA"/>
    <property type="match status" value="2"/>
</dbReference>
<evidence type="ECO:0000313" key="6">
    <source>
        <dbReference type="Proteomes" id="UP000749559"/>
    </source>
</evidence>
<organism evidence="5 6">
    <name type="scientific">Owenia fusiformis</name>
    <name type="common">Polychaete worm</name>
    <dbReference type="NCBI Taxonomy" id="6347"/>
    <lineage>
        <taxon>Eukaryota</taxon>
        <taxon>Metazoa</taxon>
        <taxon>Spiralia</taxon>
        <taxon>Lophotrochozoa</taxon>
        <taxon>Annelida</taxon>
        <taxon>Polychaeta</taxon>
        <taxon>Sedentaria</taxon>
        <taxon>Canalipalpata</taxon>
        <taxon>Sabellida</taxon>
        <taxon>Oweniida</taxon>
        <taxon>Oweniidae</taxon>
        <taxon>Owenia</taxon>
    </lineage>
</organism>
<dbReference type="InterPro" id="IPR041569">
    <property type="entry name" value="AAA_lid_3"/>
</dbReference>
<feature type="compositionally biased region" description="Polar residues" evidence="4">
    <location>
        <begin position="300"/>
        <end position="316"/>
    </location>
</feature>
<dbReference type="InterPro" id="IPR003959">
    <property type="entry name" value="ATPase_AAA_core"/>
</dbReference>
<dbReference type="PANTHER" id="PTHR23077:SF27">
    <property type="entry name" value="ATPASE FAMILY GENE 2 PROTEIN HOMOLOG A"/>
    <property type="match status" value="1"/>
</dbReference>
<keyword evidence="6" id="KW-1185">Reference proteome</keyword>
<dbReference type="AlphaFoldDB" id="A0A8J1XLP0"/>
<dbReference type="Pfam" id="PF00004">
    <property type="entry name" value="AAA"/>
    <property type="match status" value="2"/>
</dbReference>